<keyword evidence="1" id="KW-0732">Signal</keyword>
<accession>A0ABU7H272</accession>
<dbReference type="InterPro" id="IPR013783">
    <property type="entry name" value="Ig-like_fold"/>
</dbReference>
<dbReference type="EMBL" id="JAZDQU010000002">
    <property type="protein sequence ID" value="MEE1885417.1"/>
    <property type="molecule type" value="Genomic_DNA"/>
</dbReference>
<dbReference type="Gene3D" id="2.60.40.10">
    <property type="entry name" value="Immunoglobulins"/>
    <property type="match status" value="1"/>
</dbReference>
<comment type="caution">
    <text evidence="2">The sequence shown here is derived from an EMBL/GenBank/DDBJ whole genome shotgun (WGS) entry which is preliminary data.</text>
</comment>
<dbReference type="PANTHER" id="PTHR37833:SF1">
    <property type="entry name" value="SIGNAL PEPTIDE PROTEIN"/>
    <property type="match status" value="1"/>
</dbReference>
<gene>
    <name evidence="2" type="ORF">VRU49_08320</name>
</gene>
<evidence type="ECO:0000256" key="1">
    <source>
        <dbReference type="SAM" id="SignalP"/>
    </source>
</evidence>
<sequence>MKKILLICFCLIGLTTVTMAQTKPAEFKFEKETHDYGKITIGTPATFEFKFTNIGDEDLLITKTETTSGTVASFTQSSIPKGGSGIIKVTFSPTGEPMPFSKTIKIISNSKTPTKVLYIKGETVK</sequence>
<dbReference type="RefSeq" id="WP_330146315.1">
    <property type="nucleotide sequence ID" value="NZ_JAZDQU010000002.1"/>
</dbReference>
<dbReference type="PANTHER" id="PTHR37833">
    <property type="entry name" value="LIPOPROTEIN-RELATED"/>
    <property type="match status" value="1"/>
</dbReference>
<evidence type="ECO:0000313" key="2">
    <source>
        <dbReference type="EMBL" id="MEE1885417.1"/>
    </source>
</evidence>
<dbReference type="Pfam" id="PF07610">
    <property type="entry name" value="DUF1573"/>
    <property type="match status" value="1"/>
</dbReference>
<organism evidence="2 3">
    <name type="scientific">Pedobacter flavus</name>
    <dbReference type="NCBI Taxonomy" id="3113906"/>
    <lineage>
        <taxon>Bacteria</taxon>
        <taxon>Pseudomonadati</taxon>
        <taxon>Bacteroidota</taxon>
        <taxon>Sphingobacteriia</taxon>
        <taxon>Sphingobacteriales</taxon>
        <taxon>Sphingobacteriaceae</taxon>
        <taxon>Pedobacter</taxon>
    </lineage>
</organism>
<protein>
    <submittedName>
        <fullName evidence="2">DUF1573 domain-containing protein</fullName>
    </submittedName>
</protein>
<feature type="chain" id="PRO_5046827073" evidence="1">
    <location>
        <begin position="21"/>
        <end position="125"/>
    </location>
</feature>
<evidence type="ECO:0000313" key="3">
    <source>
        <dbReference type="Proteomes" id="UP001337681"/>
    </source>
</evidence>
<name>A0ABU7H272_9SPHI</name>
<reference evidence="2 3" key="1">
    <citation type="submission" date="2024-01" db="EMBL/GenBank/DDBJ databases">
        <title>Pedobacter sp. nov., isolated from oil-contaminated soil.</title>
        <authorList>
            <person name="Le N.T.T."/>
        </authorList>
    </citation>
    <scope>NUCLEOTIDE SEQUENCE [LARGE SCALE GENOMIC DNA]</scope>
    <source>
        <strain evidence="2 3">VNH31</strain>
    </source>
</reference>
<dbReference type="InterPro" id="IPR011467">
    <property type="entry name" value="DUF1573"/>
</dbReference>
<proteinExistence type="predicted"/>
<keyword evidence="3" id="KW-1185">Reference proteome</keyword>
<dbReference type="Proteomes" id="UP001337681">
    <property type="component" value="Unassembled WGS sequence"/>
</dbReference>
<feature type="signal peptide" evidence="1">
    <location>
        <begin position="1"/>
        <end position="20"/>
    </location>
</feature>